<evidence type="ECO:0000256" key="1">
    <source>
        <dbReference type="SAM" id="MobiDB-lite"/>
    </source>
</evidence>
<feature type="region of interest" description="Disordered" evidence="1">
    <location>
        <begin position="37"/>
        <end position="103"/>
    </location>
</feature>
<gene>
    <name evidence="2" type="ORF">CC78DRAFT_532494</name>
</gene>
<feature type="compositionally biased region" description="Low complexity" evidence="1">
    <location>
        <begin position="37"/>
        <end position="47"/>
    </location>
</feature>
<organism evidence="2 3">
    <name type="scientific">Lojkania enalia</name>
    <dbReference type="NCBI Taxonomy" id="147567"/>
    <lineage>
        <taxon>Eukaryota</taxon>
        <taxon>Fungi</taxon>
        <taxon>Dikarya</taxon>
        <taxon>Ascomycota</taxon>
        <taxon>Pezizomycotina</taxon>
        <taxon>Dothideomycetes</taxon>
        <taxon>Pleosporomycetidae</taxon>
        <taxon>Pleosporales</taxon>
        <taxon>Pleosporales incertae sedis</taxon>
        <taxon>Lojkania</taxon>
    </lineage>
</organism>
<feature type="compositionally biased region" description="Polar residues" evidence="1">
    <location>
        <begin position="48"/>
        <end position="68"/>
    </location>
</feature>
<protein>
    <submittedName>
        <fullName evidence="2">Uncharacterized protein</fullName>
    </submittedName>
</protein>
<sequence>MPVEEKHSLLSTTTNTLTTFLALYFATLFSFDTWSAARSSPFRSPSSNTYFRPSNTVAPGSYQSNYSANGRRPNENESGNSGSRGGDGGVGRVPSARDSRAPIGMGATAQCGACMF</sequence>
<dbReference type="Proteomes" id="UP000800093">
    <property type="component" value="Unassembled WGS sequence"/>
</dbReference>
<proteinExistence type="predicted"/>
<accession>A0A9P4KB64</accession>
<name>A0A9P4KB64_9PLEO</name>
<feature type="compositionally biased region" description="Gly residues" evidence="1">
    <location>
        <begin position="82"/>
        <end position="91"/>
    </location>
</feature>
<evidence type="ECO:0000313" key="2">
    <source>
        <dbReference type="EMBL" id="KAF2265280.1"/>
    </source>
</evidence>
<evidence type="ECO:0000313" key="3">
    <source>
        <dbReference type="Proteomes" id="UP000800093"/>
    </source>
</evidence>
<dbReference type="AlphaFoldDB" id="A0A9P4KB64"/>
<comment type="caution">
    <text evidence="2">The sequence shown here is derived from an EMBL/GenBank/DDBJ whole genome shotgun (WGS) entry which is preliminary data.</text>
</comment>
<dbReference type="EMBL" id="ML986608">
    <property type="protein sequence ID" value="KAF2265280.1"/>
    <property type="molecule type" value="Genomic_DNA"/>
</dbReference>
<reference evidence="3" key="1">
    <citation type="journal article" date="2020" name="Stud. Mycol.">
        <title>101 Dothideomycetes genomes: A test case for predicting lifestyles and emergence of pathogens.</title>
        <authorList>
            <person name="Haridas S."/>
            <person name="Albert R."/>
            <person name="Binder M."/>
            <person name="Bloem J."/>
            <person name="LaButti K."/>
            <person name="Salamov A."/>
            <person name="Andreopoulos B."/>
            <person name="Baker S."/>
            <person name="Barry K."/>
            <person name="Bills G."/>
            <person name="Bluhm B."/>
            <person name="Cannon C."/>
            <person name="Castanera R."/>
            <person name="Culley D."/>
            <person name="Daum C."/>
            <person name="Ezra D."/>
            <person name="Gonzalez J."/>
            <person name="Henrissat B."/>
            <person name="Kuo A."/>
            <person name="Liang C."/>
            <person name="Lipzen A."/>
            <person name="Lutzoni F."/>
            <person name="Magnuson J."/>
            <person name="Mondo S."/>
            <person name="Nolan M."/>
            <person name="Ohm R."/>
            <person name="Pangilinan J."/>
            <person name="Park H.-J."/>
            <person name="Ramirez L."/>
            <person name="Alfaro M."/>
            <person name="Sun H."/>
            <person name="Tritt A."/>
            <person name="Yoshinaga Y."/>
            <person name="Zwiers L.-H."/>
            <person name="Turgeon B."/>
            <person name="Goodwin S."/>
            <person name="Spatafora J."/>
            <person name="Crous P."/>
            <person name="Grigoriev I."/>
        </authorList>
    </citation>
    <scope>NUCLEOTIDE SEQUENCE [LARGE SCALE GENOMIC DNA]</scope>
    <source>
        <strain evidence="3">CBS 304.66</strain>
    </source>
</reference>
<keyword evidence="3" id="KW-1185">Reference proteome</keyword>